<feature type="chain" id="PRO_5002775495" evidence="2">
    <location>
        <begin position="24"/>
        <end position="138"/>
    </location>
</feature>
<dbReference type="KEGG" id="pan:PODANSg1320"/>
<sequence length="138" mass="16075">IESIMSGFEVVGVVLASLPIVVAVQQSYANSITTWRKYHRKAKMLMRTLETDHTRLENILEMLLIGNAPDDQMEEMVKDPFGPLWKDPIIHSKVRGWLWKSHGVFEQNIQDLKEAVEEIQEKLKIERDDKVRYLIESI</sequence>
<evidence type="ECO:0000256" key="1">
    <source>
        <dbReference type="SAM" id="Coils"/>
    </source>
</evidence>
<feature type="coiled-coil region" evidence="1">
    <location>
        <begin position="102"/>
        <end position="129"/>
    </location>
</feature>
<dbReference type="GeneID" id="6188221"/>
<dbReference type="VEuPathDB" id="FungiDB:PODANS_5_420"/>
<dbReference type="RefSeq" id="XP_001904302.1">
    <property type="nucleotide sequence ID" value="XM_001904267.1"/>
</dbReference>
<dbReference type="OrthoDB" id="4582631at2759"/>
<name>B2AF63_PODAN</name>
<dbReference type="HOGENOM" id="CLU_130007_0_0_1"/>
<accession>B2AF63</accession>
<feature type="signal peptide" evidence="2">
    <location>
        <begin position="1"/>
        <end position="23"/>
    </location>
</feature>
<reference evidence="3" key="2">
    <citation type="submission" date="2008-07" db="EMBL/GenBank/DDBJ databases">
        <authorList>
            <person name="Genoscope - CEA"/>
        </authorList>
    </citation>
    <scope>NUCLEOTIDE SEQUENCE</scope>
    <source>
        <strain evidence="3">S mat+</strain>
    </source>
</reference>
<organism evidence="3">
    <name type="scientific">Podospora anserina (strain S / ATCC MYA-4624 / DSM 980 / FGSC 10383)</name>
    <name type="common">Pleurage anserina</name>
    <dbReference type="NCBI Taxonomy" id="515849"/>
    <lineage>
        <taxon>Eukaryota</taxon>
        <taxon>Fungi</taxon>
        <taxon>Dikarya</taxon>
        <taxon>Ascomycota</taxon>
        <taxon>Pezizomycotina</taxon>
        <taxon>Sordariomycetes</taxon>
        <taxon>Sordariomycetidae</taxon>
        <taxon>Sordariales</taxon>
        <taxon>Podosporaceae</taxon>
        <taxon>Podospora</taxon>
        <taxon>Podospora anserina</taxon>
    </lineage>
</organism>
<dbReference type="PANTHER" id="PTHR35186:SF4">
    <property type="entry name" value="PRION-INHIBITION AND PROPAGATION HELO DOMAIN-CONTAINING PROTEIN"/>
    <property type="match status" value="1"/>
</dbReference>
<dbReference type="PANTHER" id="PTHR35186">
    <property type="entry name" value="ANK_REP_REGION DOMAIN-CONTAINING PROTEIN"/>
    <property type="match status" value="1"/>
</dbReference>
<feature type="non-terminal residue" evidence="3">
    <location>
        <position position="1"/>
    </location>
</feature>
<reference evidence="3" key="1">
    <citation type="journal article" date="2008" name="Genome Biol.">
        <title>The genome sequence of the model ascomycete fungus Podospora anserina.</title>
        <authorList>
            <person name="Espagne E."/>
            <person name="Lespinet O."/>
            <person name="Malagnac F."/>
            <person name="Da Silva C."/>
            <person name="Jaillon O."/>
            <person name="Porcel B.M."/>
            <person name="Couloux A."/>
            <person name="Aury J.-M."/>
            <person name="Segurens B."/>
            <person name="Poulain J."/>
            <person name="Anthouard V."/>
            <person name="Grossetete S."/>
            <person name="Khalili H."/>
            <person name="Coppin E."/>
            <person name="Dequard-Chablat M."/>
            <person name="Picard M."/>
            <person name="Contamine V."/>
            <person name="Arnaise S."/>
            <person name="Bourdais A."/>
            <person name="Berteaux-Lecellier V."/>
            <person name="Gautheret D."/>
            <person name="de Vries R.P."/>
            <person name="Battaglia E."/>
            <person name="Coutinho P.M."/>
            <person name="Danchin E.G.J."/>
            <person name="Henrissat B."/>
            <person name="El Khoury R."/>
            <person name="Sainsard-Chanet A."/>
            <person name="Boivin A."/>
            <person name="Pinan-Lucarre B."/>
            <person name="Sellem C.H."/>
            <person name="Debuchy R."/>
            <person name="Wincker P."/>
            <person name="Weissenbach J."/>
            <person name="Silar P."/>
        </authorList>
    </citation>
    <scope>NUCLEOTIDE SEQUENCE [LARGE SCALE GENOMIC DNA]</scope>
    <source>
        <strain evidence="3">S mat+</strain>
    </source>
</reference>
<dbReference type="EMBL" id="CU633457">
    <property type="protein sequence ID" value="CAP62080.1"/>
    <property type="molecule type" value="Genomic_DNA"/>
</dbReference>
<gene>
    <name evidence="3" type="ORF">PODANS_5_420</name>
</gene>
<evidence type="ECO:0000256" key="2">
    <source>
        <dbReference type="SAM" id="SignalP"/>
    </source>
</evidence>
<proteinExistence type="predicted"/>
<keyword evidence="1" id="KW-0175">Coiled coil</keyword>
<dbReference type="AlphaFoldDB" id="B2AF63"/>
<protein>
    <submittedName>
        <fullName evidence="3">Podospora anserina S mat+ genomic DNA chromosome 5, supercontig 1</fullName>
    </submittedName>
</protein>
<keyword evidence="2" id="KW-0732">Signal</keyword>
<evidence type="ECO:0000313" key="3">
    <source>
        <dbReference type="EMBL" id="CAP62080.1"/>
    </source>
</evidence>